<dbReference type="AlphaFoldDB" id="A0A399D3W9"/>
<dbReference type="OrthoDB" id="9808360at2"/>
<gene>
    <name evidence="1" type="ORF">D1164_04445</name>
</gene>
<dbReference type="InterPro" id="IPR000944">
    <property type="entry name" value="Tscrpt_reg_Rrf2"/>
</dbReference>
<name>A0A399D3W9_9BACT</name>
<dbReference type="PANTHER" id="PTHR33221">
    <property type="entry name" value="WINGED HELIX-TURN-HELIX TRANSCRIPTIONAL REGULATOR, RRF2 FAMILY"/>
    <property type="match status" value="1"/>
</dbReference>
<dbReference type="Pfam" id="PF02082">
    <property type="entry name" value="Rrf2"/>
    <property type="match status" value="1"/>
</dbReference>
<dbReference type="PROSITE" id="PS51197">
    <property type="entry name" value="HTH_RRF2_2"/>
    <property type="match status" value="1"/>
</dbReference>
<dbReference type="Proteomes" id="UP000266441">
    <property type="component" value="Unassembled WGS sequence"/>
</dbReference>
<dbReference type="GO" id="GO:0005829">
    <property type="term" value="C:cytosol"/>
    <property type="evidence" value="ECO:0007669"/>
    <property type="project" value="TreeGrafter"/>
</dbReference>
<dbReference type="PANTHER" id="PTHR33221:SF15">
    <property type="entry name" value="HTH-TYPE TRANSCRIPTIONAL REGULATOR YWGB-RELATED"/>
    <property type="match status" value="1"/>
</dbReference>
<accession>A0A399D3W9</accession>
<protein>
    <submittedName>
        <fullName evidence="1">Rrf2 family transcriptional regulator</fullName>
    </submittedName>
</protein>
<dbReference type="InterPro" id="IPR036388">
    <property type="entry name" value="WH-like_DNA-bd_sf"/>
</dbReference>
<dbReference type="InterPro" id="IPR036390">
    <property type="entry name" value="WH_DNA-bd_sf"/>
</dbReference>
<dbReference type="Gene3D" id="1.10.10.10">
    <property type="entry name" value="Winged helix-like DNA-binding domain superfamily/Winged helix DNA-binding domain"/>
    <property type="match status" value="1"/>
</dbReference>
<dbReference type="SUPFAM" id="SSF46785">
    <property type="entry name" value="Winged helix' DNA-binding domain"/>
    <property type="match status" value="1"/>
</dbReference>
<organism evidence="1 2">
    <name type="scientific">Mariniphaga sediminis</name>
    <dbReference type="NCBI Taxonomy" id="1628158"/>
    <lineage>
        <taxon>Bacteria</taxon>
        <taxon>Pseudomonadati</taxon>
        <taxon>Bacteroidota</taxon>
        <taxon>Bacteroidia</taxon>
        <taxon>Marinilabiliales</taxon>
        <taxon>Prolixibacteraceae</taxon>
        <taxon>Mariniphaga</taxon>
    </lineage>
</organism>
<proteinExistence type="predicted"/>
<reference evidence="1 2" key="1">
    <citation type="journal article" date="2015" name="Int. J. Syst. Evol. Microbiol.">
        <title>Mariniphaga sediminis sp. nov., isolated from coastal sediment.</title>
        <authorList>
            <person name="Wang F.Q."/>
            <person name="Shen Q.Y."/>
            <person name="Chen G.J."/>
            <person name="Du Z.J."/>
        </authorList>
    </citation>
    <scope>NUCLEOTIDE SEQUENCE [LARGE SCALE GENOMIC DNA]</scope>
    <source>
        <strain evidence="1 2">SY21</strain>
    </source>
</reference>
<evidence type="ECO:0000313" key="1">
    <source>
        <dbReference type="EMBL" id="RIH66166.1"/>
    </source>
</evidence>
<dbReference type="GO" id="GO:0003700">
    <property type="term" value="F:DNA-binding transcription factor activity"/>
    <property type="evidence" value="ECO:0007669"/>
    <property type="project" value="TreeGrafter"/>
</dbReference>
<dbReference type="EMBL" id="QWET01000003">
    <property type="protein sequence ID" value="RIH66166.1"/>
    <property type="molecule type" value="Genomic_DNA"/>
</dbReference>
<dbReference type="NCBIfam" id="TIGR00738">
    <property type="entry name" value="rrf2_super"/>
    <property type="match status" value="1"/>
</dbReference>
<comment type="caution">
    <text evidence="1">The sequence shown here is derived from an EMBL/GenBank/DDBJ whole genome shotgun (WGS) entry which is preliminary data.</text>
</comment>
<evidence type="ECO:0000313" key="2">
    <source>
        <dbReference type="Proteomes" id="UP000266441"/>
    </source>
</evidence>
<keyword evidence="2" id="KW-1185">Reference proteome</keyword>
<dbReference type="RefSeq" id="WP_119348753.1">
    <property type="nucleotide sequence ID" value="NZ_JBFHKJ010000193.1"/>
</dbReference>
<sequence>MFKKETEYALRGLVYIQIQNQLDRRPGIVEIASEIDTPPSFTAKILQRLVRLGFLESIKGKNGGYYFNPQSPEIPLKQVVVAIEGDKIFTGCGFGLKHCDEKNPCPLHDAYGPIREGINELLTKETIQSLAKKDNPERVLSRVSE</sequence>